<sequence>MRPRSKRLSKRRLLLPTIREGSEEVVRDLNEANSGDSSTYVSSQQLEAVHQRLRLSRITEAASNTFQSNPNKEAHDILQKEQEGKNDELMSGRSDPLEYLYGHQSNHLGSMRRAFNEERFERHHGSVEEGRARTRAHSIPHASSPDVPQQRFSQHNPPSPSQETLSSVDSTLAFFSHLPHPTHKK</sequence>
<feature type="compositionally biased region" description="Polar residues" evidence="1">
    <location>
        <begin position="146"/>
        <end position="170"/>
    </location>
</feature>
<proteinExistence type="predicted"/>
<name>A0A3Q3ENU5_9LABR</name>
<dbReference type="Proteomes" id="UP000261660">
    <property type="component" value="Unplaced"/>
</dbReference>
<accession>A0A3Q3ENU5</accession>
<reference evidence="2" key="2">
    <citation type="submission" date="2025-09" db="UniProtKB">
        <authorList>
            <consortium name="Ensembl"/>
        </authorList>
    </citation>
    <scope>IDENTIFICATION</scope>
</reference>
<keyword evidence="3" id="KW-1185">Reference proteome</keyword>
<dbReference type="PANTHER" id="PTHR15426:SF6">
    <property type="entry name" value="PROTEIN DEPP1"/>
    <property type="match status" value="1"/>
</dbReference>
<dbReference type="Ensembl" id="ENSLBET00000009636.1">
    <property type="protein sequence ID" value="ENSLBEP00000009143.1"/>
    <property type="gene ID" value="ENSLBEG00000007069.1"/>
</dbReference>
<dbReference type="GeneTree" id="ENSGT00980000198948"/>
<dbReference type="GO" id="GO:0005739">
    <property type="term" value="C:mitochondrion"/>
    <property type="evidence" value="ECO:0007669"/>
    <property type="project" value="TreeGrafter"/>
</dbReference>
<feature type="compositionally biased region" description="Basic and acidic residues" evidence="1">
    <location>
        <begin position="72"/>
        <end position="90"/>
    </location>
</feature>
<protein>
    <submittedName>
        <fullName evidence="2">Uncharacterized protein</fullName>
    </submittedName>
</protein>
<dbReference type="GO" id="GO:0010506">
    <property type="term" value="P:regulation of autophagy"/>
    <property type="evidence" value="ECO:0007669"/>
    <property type="project" value="TreeGrafter"/>
</dbReference>
<feature type="compositionally biased region" description="Polar residues" evidence="1">
    <location>
        <begin position="62"/>
        <end position="71"/>
    </location>
</feature>
<reference evidence="2" key="1">
    <citation type="submission" date="2025-08" db="UniProtKB">
        <authorList>
            <consortium name="Ensembl"/>
        </authorList>
    </citation>
    <scope>IDENTIFICATION</scope>
</reference>
<feature type="region of interest" description="Disordered" evidence="1">
    <location>
        <begin position="121"/>
        <end position="185"/>
    </location>
</feature>
<dbReference type="AlphaFoldDB" id="A0A3Q3ENU5"/>
<dbReference type="InterPro" id="IPR020133">
    <property type="entry name" value="DEPP"/>
</dbReference>
<dbReference type="InParanoid" id="A0A3Q3ENU5"/>
<dbReference type="PANTHER" id="PTHR15426">
    <property type="entry name" value="PROTEIN DEPP1"/>
    <property type="match status" value="1"/>
</dbReference>
<evidence type="ECO:0000313" key="3">
    <source>
        <dbReference type="Proteomes" id="UP000261660"/>
    </source>
</evidence>
<evidence type="ECO:0000256" key="1">
    <source>
        <dbReference type="SAM" id="MobiDB-lite"/>
    </source>
</evidence>
<evidence type="ECO:0000313" key="2">
    <source>
        <dbReference type="Ensembl" id="ENSLBEP00000009143.1"/>
    </source>
</evidence>
<feature type="compositionally biased region" description="Basic and acidic residues" evidence="1">
    <location>
        <begin position="121"/>
        <end position="132"/>
    </location>
</feature>
<feature type="region of interest" description="Disordered" evidence="1">
    <location>
        <begin position="62"/>
        <end position="101"/>
    </location>
</feature>
<organism evidence="2 3">
    <name type="scientific">Labrus bergylta</name>
    <name type="common">ballan wrasse</name>
    <dbReference type="NCBI Taxonomy" id="56723"/>
    <lineage>
        <taxon>Eukaryota</taxon>
        <taxon>Metazoa</taxon>
        <taxon>Chordata</taxon>
        <taxon>Craniata</taxon>
        <taxon>Vertebrata</taxon>
        <taxon>Euteleostomi</taxon>
        <taxon>Actinopterygii</taxon>
        <taxon>Neopterygii</taxon>
        <taxon>Teleostei</taxon>
        <taxon>Neoteleostei</taxon>
        <taxon>Acanthomorphata</taxon>
        <taxon>Eupercaria</taxon>
        <taxon>Labriformes</taxon>
        <taxon>Labridae</taxon>
        <taxon>Labrus</taxon>
    </lineage>
</organism>